<name>A0A7J7XPL9_RHIFE</name>
<evidence type="ECO:0000313" key="3">
    <source>
        <dbReference type="Proteomes" id="UP000585614"/>
    </source>
</evidence>
<reference evidence="2 3" key="1">
    <citation type="journal article" date="2020" name="Nature">
        <title>Six reference-quality genomes reveal evolution of bat adaptations.</title>
        <authorList>
            <person name="Jebb D."/>
            <person name="Huang Z."/>
            <person name="Pippel M."/>
            <person name="Hughes G.M."/>
            <person name="Lavrichenko K."/>
            <person name="Devanna P."/>
            <person name="Winkler S."/>
            <person name="Jermiin L.S."/>
            <person name="Skirmuntt E.C."/>
            <person name="Katzourakis A."/>
            <person name="Burkitt-Gray L."/>
            <person name="Ray D.A."/>
            <person name="Sullivan K.A.M."/>
            <person name="Roscito J.G."/>
            <person name="Kirilenko B.M."/>
            <person name="Davalos L.M."/>
            <person name="Corthals A.P."/>
            <person name="Power M.L."/>
            <person name="Jones G."/>
            <person name="Ransome R.D."/>
            <person name="Dechmann D.K.N."/>
            <person name="Locatelli A.G."/>
            <person name="Puechmaille S.J."/>
            <person name="Fedrigo O."/>
            <person name="Jarvis E.D."/>
            <person name="Hiller M."/>
            <person name="Vernes S.C."/>
            <person name="Myers E.W."/>
            <person name="Teeling E.C."/>
        </authorList>
    </citation>
    <scope>NUCLEOTIDE SEQUENCE [LARGE SCALE GENOMIC DNA]</scope>
    <source>
        <strain evidence="2">MRhiFer1</strain>
        <tissue evidence="2">Lung</tissue>
    </source>
</reference>
<dbReference type="EMBL" id="JACAGC010000008">
    <property type="protein sequence ID" value="KAF6351592.1"/>
    <property type="molecule type" value="Genomic_DNA"/>
</dbReference>
<dbReference type="AlphaFoldDB" id="A0A7J7XPL9"/>
<proteinExistence type="predicted"/>
<sequence>MSQLVGDRARIVFDPRTLTTPRPQPPSCCSSPFKEIQRMAGQGAPAPPSMWLCPLFIALSLALYPAGGTRHESVEMACPYLCLARLQTSQTAQGPSPSSKPSAGAHVMFAAEGKEAERPRNSQPPDNTTDPITSMEGKYTYLLA</sequence>
<gene>
    <name evidence="2" type="ORF">mRhiFer1_010110</name>
</gene>
<feature type="compositionally biased region" description="Polar residues" evidence="1">
    <location>
        <begin position="121"/>
        <end position="132"/>
    </location>
</feature>
<dbReference type="Proteomes" id="UP000585614">
    <property type="component" value="Unassembled WGS sequence"/>
</dbReference>
<protein>
    <submittedName>
        <fullName evidence="2">Uncharacterized protein</fullName>
    </submittedName>
</protein>
<organism evidence="2 3">
    <name type="scientific">Rhinolophus ferrumequinum</name>
    <name type="common">Greater horseshoe bat</name>
    <dbReference type="NCBI Taxonomy" id="59479"/>
    <lineage>
        <taxon>Eukaryota</taxon>
        <taxon>Metazoa</taxon>
        <taxon>Chordata</taxon>
        <taxon>Craniata</taxon>
        <taxon>Vertebrata</taxon>
        <taxon>Euteleostomi</taxon>
        <taxon>Mammalia</taxon>
        <taxon>Eutheria</taxon>
        <taxon>Laurasiatheria</taxon>
        <taxon>Chiroptera</taxon>
        <taxon>Yinpterochiroptera</taxon>
        <taxon>Rhinolophoidea</taxon>
        <taxon>Rhinolophidae</taxon>
        <taxon>Rhinolophinae</taxon>
        <taxon>Rhinolophus</taxon>
    </lineage>
</organism>
<accession>A0A7J7XPL9</accession>
<feature type="region of interest" description="Disordered" evidence="1">
    <location>
        <begin position="89"/>
        <end position="136"/>
    </location>
</feature>
<comment type="caution">
    <text evidence="2">The sequence shown here is derived from an EMBL/GenBank/DDBJ whole genome shotgun (WGS) entry which is preliminary data.</text>
</comment>
<evidence type="ECO:0000313" key="2">
    <source>
        <dbReference type="EMBL" id="KAF6351592.1"/>
    </source>
</evidence>
<evidence type="ECO:0000256" key="1">
    <source>
        <dbReference type="SAM" id="MobiDB-lite"/>
    </source>
</evidence>